<feature type="domain" description="Aldehyde dehydrogenase" evidence="9">
    <location>
        <begin position="36"/>
        <end position="478"/>
    </location>
</feature>
<evidence type="ECO:0000256" key="6">
    <source>
        <dbReference type="PROSITE-ProRule" id="PRU10007"/>
    </source>
</evidence>
<dbReference type="InterPro" id="IPR012394">
    <property type="entry name" value="Aldehyde_DH_NAD(P)"/>
</dbReference>
<dbReference type="Gene3D" id="3.40.605.10">
    <property type="entry name" value="Aldehyde Dehydrogenase, Chain A, domain 1"/>
    <property type="match status" value="1"/>
</dbReference>
<dbReference type="AlphaFoldDB" id="G8YKZ5"/>
<dbReference type="InterPro" id="IPR016161">
    <property type="entry name" value="Ald_DH/histidinol_DH"/>
</dbReference>
<gene>
    <name evidence="10" type="primary">Piso0_001508</name>
    <name evidence="10" type="ORF">GNLVRS01_PISO0F07947g</name>
</gene>
<dbReference type="InterPro" id="IPR029510">
    <property type="entry name" value="Ald_DH_CS_GLU"/>
</dbReference>
<evidence type="ECO:0000256" key="5">
    <source>
        <dbReference type="PIRSR" id="PIRSR036492-1"/>
    </source>
</evidence>
<sequence>MVSKTEREATVKQQKVETGSTLKSKSNSSVLEYTDIDDISKGVERLRFAFHNKEKMHSIQYRLNQLRNVYFAVKDNIDQLCEALEKDFHRPQSETKTLEVSVGLAELVKIMANLHKWAQPSTVTDLPLSFKGTPIYVERIPLGVVLIISPYNYPFFLSFSAVVGALAAGNAVVLKQSEATPHFSQLFSEILSSALDEDIFFAVNGAVPETTALLDQKFDKIIYTGNNTVGKIVAKKAAETLTPVILELGGKSPAFVLDDLNDSDIQTVAQRIAWGSFCNAGQTCVAVDYVLVHSSKKQKLVDALKKVVEEKFYRNIDKNDANFAHMIHSRAYDGLMSKIKSTKGKIVTGGSGDAASRYIAPTIIDNVSWDDSTMQSELFGPVLPILEYTDLDSAIDEARRQHDTPLALYIFTGGAQSRKKNVKVDKIRAKIRSGGTIVNDVVMHVGVTSAPFGGVGQSGNGAYHGFNSFKAFTHERTVMEQKFFNEFALNSRYPPYKLKNDKLIDSSVSAYNGDTWFNRTGDVQVGGPNCAWSVWKGFTGFLNLAYTFFHG</sequence>
<dbReference type="Pfam" id="PF00171">
    <property type="entry name" value="Aldedh"/>
    <property type="match status" value="1"/>
</dbReference>
<comment type="similarity">
    <text evidence="1 4 7">Belongs to the aldehyde dehydrogenase family.</text>
</comment>
<organism evidence="10 11">
    <name type="scientific">Pichia sorbitophila (strain ATCC MYA-4447 / BCRC 22081 / CBS 7064 / NBRC 10061 / NRRL Y-12695)</name>
    <name type="common">Hybrid yeast</name>
    <dbReference type="NCBI Taxonomy" id="559304"/>
    <lineage>
        <taxon>Eukaryota</taxon>
        <taxon>Fungi</taxon>
        <taxon>Dikarya</taxon>
        <taxon>Ascomycota</taxon>
        <taxon>Saccharomycotina</taxon>
        <taxon>Pichiomycetes</taxon>
        <taxon>Debaryomycetaceae</taxon>
        <taxon>Millerozyma</taxon>
    </lineage>
</organism>
<dbReference type="InterPro" id="IPR016163">
    <property type="entry name" value="Ald_DH_C"/>
</dbReference>
<dbReference type="GO" id="GO:0004029">
    <property type="term" value="F:aldehyde dehydrogenase (NAD+) activity"/>
    <property type="evidence" value="ECO:0007669"/>
    <property type="project" value="TreeGrafter"/>
</dbReference>
<dbReference type="eggNOG" id="KOG2456">
    <property type="taxonomic scope" value="Eukaryota"/>
</dbReference>
<evidence type="ECO:0000256" key="3">
    <source>
        <dbReference type="ARBA" id="ARBA00023027"/>
    </source>
</evidence>
<evidence type="ECO:0000313" key="10">
    <source>
        <dbReference type="EMBL" id="CCE88729.1"/>
    </source>
</evidence>
<dbReference type="Gene3D" id="3.40.309.10">
    <property type="entry name" value="Aldehyde Dehydrogenase, Chain A, domain 2"/>
    <property type="match status" value="1"/>
</dbReference>
<keyword evidence="2 4" id="KW-0560">Oxidoreductase</keyword>
<evidence type="ECO:0000259" key="9">
    <source>
        <dbReference type="Pfam" id="PF00171"/>
    </source>
</evidence>
<dbReference type="InterPro" id="IPR016160">
    <property type="entry name" value="Ald_DH_CS_CYS"/>
</dbReference>
<dbReference type="PIRSF" id="PIRSF036492">
    <property type="entry name" value="ALDH"/>
    <property type="match status" value="1"/>
</dbReference>
<evidence type="ECO:0000256" key="2">
    <source>
        <dbReference type="ARBA" id="ARBA00023002"/>
    </source>
</evidence>
<feature type="active site" evidence="5 6">
    <location>
        <position position="247"/>
    </location>
</feature>
<feature type="compositionally biased region" description="Polar residues" evidence="8">
    <location>
        <begin position="11"/>
        <end position="20"/>
    </location>
</feature>
<dbReference type="STRING" id="559304.G8YKZ5"/>
<dbReference type="FunCoup" id="G8YKZ5">
    <property type="interactions" value="742"/>
</dbReference>
<dbReference type="FunFam" id="3.40.309.10:FF:000025">
    <property type="entry name" value="Aldehyde dehydrogenase"/>
    <property type="match status" value="1"/>
</dbReference>
<dbReference type="InterPro" id="IPR016162">
    <property type="entry name" value="Ald_DH_N"/>
</dbReference>
<keyword evidence="3" id="KW-0520">NAD</keyword>
<dbReference type="InParanoid" id="G8YKZ5"/>
<feature type="active site" evidence="5">
    <location>
        <position position="284"/>
    </location>
</feature>
<evidence type="ECO:0000256" key="8">
    <source>
        <dbReference type="SAM" id="MobiDB-lite"/>
    </source>
</evidence>
<dbReference type="FunFam" id="3.40.605.10:FF:000004">
    <property type="entry name" value="Aldehyde dehydrogenase"/>
    <property type="match status" value="1"/>
</dbReference>
<dbReference type="PANTHER" id="PTHR43570">
    <property type="entry name" value="ALDEHYDE DEHYDROGENASE"/>
    <property type="match status" value="1"/>
</dbReference>
<dbReference type="GO" id="GO:0005737">
    <property type="term" value="C:cytoplasm"/>
    <property type="evidence" value="ECO:0007669"/>
    <property type="project" value="TreeGrafter"/>
</dbReference>
<dbReference type="PROSITE" id="PS00070">
    <property type="entry name" value="ALDEHYDE_DEHYDR_CYS"/>
    <property type="match status" value="1"/>
</dbReference>
<accession>G8YKZ5</accession>
<evidence type="ECO:0000313" key="11">
    <source>
        <dbReference type="Proteomes" id="UP000005222"/>
    </source>
</evidence>
<evidence type="ECO:0000256" key="7">
    <source>
        <dbReference type="RuleBase" id="RU003345"/>
    </source>
</evidence>
<dbReference type="EMBL" id="FO082054">
    <property type="protein sequence ID" value="CCE88729.1"/>
    <property type="molecule type" value="Genomic_DNA"/>
</dbReference>
<keyword evidence="11" id="KW-1185">Reference proteome</keyword>
<dbReference type="CDD" id="cd07135">
    <property type="entry name" value="ALDH_F14-YMR110C"/>
    <property type="match status" value="1"/>
</dbReference>
<dbReference type="SUPFAM" id="SSF53720">
    <property type="entry name" value="ALDH-like"/>
    <property type="match status" value="1"/>
</dbReference>
<feature type="region of interest" description="Disordered" evidence="8">
    <location>
        <begin position="1"/>
        <end position="20"/>
    </location>
</feature>
<proteinExistence type="inferred from homology"/>
<reference evidence="10 11" key="1">
    <citation type="journal article" date="2012" name="G3 (Bethesda)">
        <title>Pichia sorbitophila, an interspecies yeast hybrid reveals early steps of genome resolution following polyploidization.</title>
        <authorList>
            <person name="Leh Louis V."/>
            <person name="Despons L."/>
            <person name="Friedrich A."/>
            <person name="Martin T."/>
            <person name="Durrens P."/>
            <person name="Casaregola S."/>
            <person name="Neuveglise C."/>
            <person name="Fairhead C."/>
            <person name="Marck C."/>
            <person name="Cruz J.A."/>
            <person name="Straub M.L."/>
            <person name="Kugler V."/>
            <person name="Sacerdot C."/>
            <person name="Uzunov Z."/>
            <person name="Thierry A."/>
            <person name="Weiss S."/>
            <person name="Bleykasten C."/>
            <person name="De Montigny J."/>
            <person name="Jacques N."/>
            <person name="Jung P."/>
            <person name="Lemaire M."/>
            <person name="Mallet S."/>
            <person name="Morel G."/>
            <person name="Richard G.F."/>
            <person name="Sarkar A."/>
            <person name="Savel G."/>
            <person name="Schacherer J."/>
            <person name="Seret M.L."/>
            <person name="Talla E."/>
            <person name="Samson G."/>
            <person name="Jubin C."/>
            <person name="Poulain J."/>
            <person name="Vacherie B."/>
            <person name="Barbe V."/>
            <person name="Pelletier E."/>
            <person name="Sherman D.J."/>
            <person name="Westhof E."/>
            <person name="Weissenbach J."/>
            <person name="Baret P.V."/>
            <person name="Wincker P."/>
            <person name="Gaillardin C."/>
            <person name="Dujon B."/>
            <person name="Souciet J.L."/>
        </authorList>
    </citation>
    <scope>NUCLEOTIDE SEQUENCE [LARGE SCALE GENOMIC DNA]</scope>
    <source>
        <strain evidence="11">ATCC MYA-4447 / BCRC 22081 / CBS 7064 / NBRC 10061 / NRRL Y-12695</strain>
    </source>
</reference>
<dbReference type="GO" id="GO:0006081">
    <property type="term" value="P:aldehyde metabolic process"/>
    <property type="evidence" value="ECO:0007669"/>
    <property type="project" value="InterPro"/>
</dbReference>
<name>G8YKZ5_PICSO</name>
<evidence type="ECO:0000256" key="4">
    <source>
        <dbReference type="PIRNR" id="PIRNR036492"/>
    </source>
</evidence>
<dbReference type="PANTHER" id="PTHR43570:SF16">
    <property type="entry name" value="ALDEHYDE DEHYDROGENASE TYPE III, ISOFORM Q"/>
    <property type="match status" value="1"/>
</dbReference>
<protein>
    <recommendedName>
        <fullName evidence="4">Aldehyde dehydrogenase</fullName>
    </recommendedName>
</protein>
<feature type="compositionally biased region" description="Basic and acidic residues" evidence="8">
    <location>
        <begin position="1"/>
        <end position="10"/>
    </location>
</feature>
<dbReference type="InterPro" id="IPR015590">
    <property type="entry name" value="Aldehyde_DH_dom"/>
</dbReference>
<evidence type="ECO:0000256" key="1">
    <source>
        <dbReference type="ARBA" id="ARBA00009986"/>
    </source>
</evidence>
<dbReference type="Proteomes" id="UP000005222">
    <property type="component" value="Chromosome F"/>
</dbReference>
<dbReference type="OMA" id="ILEIGMT"/>
<dbReference type="HOGENOM" id="CLU_005391_3_1_1"/>
<dbReference type="OrthoDB" id="440325at2759"/>
<dbReference type="PROSITE" id="PS00687">
    <property type="entry name" value="ALDEHYDE_DEHYDR_GLU"/>
    <property type="match status" value="1"/>
</dbReference>